<keyword evidence="2 14" id="KW-0245">EGF-like domain</keyword>
<dbReference type="SUPFAM" id="SSF56436">
    <property type="entry name" value="C-type lectin-like"/>
    <property type="match status" value="1"/>
</dbReference>
<evidence type="ECO:0000256" key="16">
    <source>
        <dbReference type="SAM" id="Phobius"/>
    </source>
</evidence>
<dbReference type="Gene3D" id="2.10.25.10">
    <property type="entry name" value="Laminin"/>
    <property type="match status" value="5"/>
</dbReference>
<dbReference type="FunFam" id="2.10.25.10:FF:000240">
    <property type="entry name" value="Vitamin K-dependent protein S"/>
    <property type="match status" value="1"/>
</dbReference>
<dbReference type="Proteomes" id="UP001230051">
    <property type="component" value="Unassembled WGS sequence"/>
</dbReference>
<comment type="caution">
    <text evidence="14">Lacks conserved residue(s) required for the propagation of feature annotation.</text>
</comment>
<dbReference type="GO" id="GO:0005509">
    <property type="term" value="F:calcium ion binding"/>
    <property type="evidence" value="ECO:0007669"/>
    <property type="project" value="InterPro"/>
</dbReference>
<keyword evidence="4" id="KW-0254">Endocytosis</keyword>
<keyword evidence="7" id="KW-0430">Lectin</keyword>
<feature type="signal peptide" evidence="17">
    <location>
        <begin position="1"/>
        <end position="18"/>
    </location>
</feature>
<evidence type="ECO:0000259" key="18">
    <source>
        <dbReference type="PROSITE" id="PS50026"/>
    </source>
</evidence>
<evidence type="ECO:0000313" key="20">
    <source>
        <dbReference type="EMBL" id="KAK1170695.1"/>
    </source>
</evidence>
<comment type="caution">
    <text evidence="20">The sequence shown here is derived from an EMBL/GenBank/DDBJ whole genome shotgun (WGS) entry which is preliminary data.</text>
</comment>
<dbReference type="EMBL" id="JAGXEW010000006">
    <property type="protein sequence ID" value="KAK1170695.1"/>
    <property type="molecule type" value="Genomic_DNA"/>
</dbReference>
<feature type="domain" description="EGF-like" evidence="18">
    <location>
        <begin position="403"/>
        <end position="439"/>
    </location>
</feature>
<dbReference type="InterPro" id="IPR000152">
    <property type="entry name" value="EGF-type_Asp/Asn_hydroxyl_site"/>
</dbReference>
<dbReference type="Pfam" id="PF14670">
    <property type="entry name" value="FXa_inhibition"/>
    <property type="match status" value="1"/>
</dbReference>
<dbReference type="InterPro" id="IPR001304">
    <property type="entry name" value="C-type_lectin-like"/>
</dbReference>
<dbReference type="PROSITE" id="PS00010">
    <property type="entry name" value="ASX_HYDROXYL"/>
    <property type="match status" value="3"/>
</dbReference>
<feature type="chain" id="PRO_5042082207" evidence="17">
    <location>
        <begin position="19"/>
        <end position="613"/>
    </location>
</feature>
<reference evidence="20" key="1">
    <citation type="submission" date="2022-02" db="EMBL/GenBank/DDBJ databases">
        <title>Atlantic sturgeon de novo genome assembly.</title>
        <authorList>
            <person name="Stock M."/>
            <person name="Klopp C."/>
            <person name="Guiguen Y."/>
            <person name="Cabau C."/>
            <person name="Parinello H."/>
            <person name="Santidrian Yebra-Pimentel E."/>
            <person name="Kuhl H."/>
            <person name="Dirks R.P."/>
            <person name="Guessner J."/>
            <person name="Wuertz S."/>
            <person name="Du K."/>
            <person name="Schartl M."/>
        </authorList>
    </citation>
    <scope>NUCLEOTIDE SEQUENCE</scope>
    <source>
        <strain evidence="20">STURGEONOMICS-FGT-2020</strain>
        <tissue evidence="20">Whole blood</tissue>
    </source>
</reference>
<protein>
    <submittedName>
        <fullName evidence="20">Complement component C1q receptor-like</fullName>
    </submittedName>
</protein>
<dbReference type="SMART" id="SM00034">
    <property type="entry name" value="CLECT"/>
    <property type="match status" value="1"/>
</dbReference>
<evidence type="ECO:0000256" key="8">
    <source>
        <dbReference type="ARBA" id="ARBA00022737"/>
    </source>
</evidence>
<dbReference type="AlphaFoldDB" id="A0AAD8LKW2"/>
<evidence type="ECO:0000256" key="13">
    <source>
        <dbReference type="ARBA" id="ARBA00023180"/>
    </source>
</evidence>
<comment type="subcellular location">
    <subcellularLocation>
        <location evidence="1">Membrane</location>
        <topology evidence="1">Single-pass type I membrane protein</topology>
    </subcellularLocation>
</comment>
<keyword evidence="5 16" id="KW-0812">Transmembrane</keyword>
<keyword evidence="12 20" id="KW-0675">Receptor</keyword>
<dbReference type="PANTHER" id="PTHR14789:SF8">
    <property type="entry name" value="C-TYPE LECTIN DOMAIN FAMILY 14 MEMBER A PRECURSOR-RELATED"/>
    <property type="match status" value="1"/>
</dbReference>
<dbReference type="InterPro" id="IPR026823">
    <property type="entry name" value="cEGF"/>
</dbReference>
<keyword evidence="9 16" id="KW-1133">Transmembrane helix</keyword>
<organism evidence="20 21">
    <name type="scientific">Acipenser oxyrinchus oxyrinchus</name>
    <dbReference type="NCBI Taxonomy" id="40147"/>
    <lineage>
        <taxon>Eukaryota</taxon>
        <taxon>Metazoa</taxon>
        <taxon>Chordata</taxon>
        <taxon>Craniata</taxon>
        <taxon>Vertebrata</taxon>
        <taxon>Euteleostomi</taxon>
        <taxon>Actinopterygii</taxon>
        <taxon>Chondrostei</taxon>
        <taxon>Acipenseriformes</taxon>
        <taxon>Acipenseridae</taxon>
        <taxon>Acipenser</taxon>
    </lineage>
</organism>
<dbReference type="SMART" id="SM00179">
    <property type="entry name" value="EGF_CA"/>
    <property type="match status" value="5"/>
</dbReference>
<gene>
    <name evidence="20" type="primary">Cd93</name>
    <name evidence="20" type="ORF">AOXY_G7615</name>
</gene>
<accession>A0AAD8LKW2</accession>
<evidence type="ECO:0000256" key="7">
    <source>
        <dbReference type="ARBA" id="ARBA00022734"/>
    </source>
</evidence>
<evidence type="ECO:0000256" key="6">
    <source>
        <dbReference type="ARBA" id="ARBA00022729"/>
    </source>
</evidence>
<feature type="domain" description="EGF-like" evidence="18">
    <location>
        <begin position="327"/>
        <end position="363"/>
    </location>
</feature>
<dbReference type="SUPFAM" id="SSF57184">
    <property type="entry name" value="Growth factor receptor domain"/>
    <property type="match status" value="2"/>
</dbReference>
<dbReference type="InterPro" id="IPR016186">
    <property type="entry name" value="C-type_lectin-like/link_sf"/>
</dbReference>
<evidence type="ECO:0000256" key="3">
    <source>
        <dbReference type="ARBA" id="ARBA00022553"/>
    </source>
</evidence>
<dbReference type="GO" id="GO:0006897">
    <property type="term" value="P:endocytosis"/>
    <property type="evidence" value="ECO:0007669"/>
    <property type="project" value="UniProtKB-KW"/>
</dbReference>
<evidence type="ECO:0000259" key="19">
    <source>
        <dbReference type="PROSITE" id="PS50041"/>
    </source>
</evidence>
<keyword evidence="11" id="KW-1015">Disulfide bond</keyword>
<feature type="transmembrane region" description="Helical" evidence="16">
    <location>
        <begin position="540"/>
        <end position="565"/>
    </location>
</feature>
<evidence type="ECO:0000256" key="2">
    <source>
        <dbReference type="ARBA" id="ARBA00022536"/>
    </source>
</evidence>
<dbReference type="GO" id="GO:0016020">
    <property type="term" value="C:membrane"/>
    <property type="evidence" value="ECO:0007669"/>
    <property type="project" value="UniProtKB-SubCell"/>
</dbReference>
<evidence type="ECO:0000256" key="11">
    <source>
        <dbReference type="ARBA" id="ARBA00023157"/>
    </source>
</evidence>
<keyword evidence="13" id="KW-0325">Glycoprotein</keyword>
<name>A0AAD8LKW2_ACIOX</name>
<dbReference type="PROSITE" id="PS01187">
    <property type="entry name" value="EGF_CA"/>
    <property type="match status" value="2"/>
</dbReference>
<feature type="region of interest" description="Disordered" evidence="15">
    <location>
        <begin position="505"/>
        <end position="524"/>
    </location>
</feature>
<dbReference type="InterPro" id="IPR000742">
    <property type="entry name" value="EGF"/>
</dbReference>
<proteinExistence type="predicted"/>
<keyword evidence="21" id="KW-1185">Reference proteome</keyword>
<dbReference type="Gene3D" id="3.10.100.10">
    <property type="entry name" value="Mannose-Binding Protein A, subunit A"/>
    <property type="match status" value="1"/>
</dbReference>
<evidence type="ECO:0000256" key="12">
    <source>
        <dbReference type="ARBA" id="ARBA00023170"/>
    </source>
</evidence>
<evidence type="ECO:0000256" key="5">
    <source>
        <dbReference type="ARBA" id="ARBA00022692"/>
    </source>
</evidence>
<keyword evidence="3" id="KW-0597">Phosphoprotein</keyword>
<evidence type="ECO:0000256" key="17">
    <source>
        <dbReference type="SAM" id="SignalP"/>
    </source>
</evidence>
<dbReference type="GO" id="GO:0030246">
    <property type="term" value="F:carbohydrate binding"/>
    <property type="evidence" value="ECO:0007669"/>
    <property type="project" value="UniProtKB-KW"/>
</dbReference>
<sequence>MMVYFILLLQVLLLGINGVEVTEMETLCSSSACYTVHLERVDFERALQNCKANGGNLAMIKNSEEASELQSLLSRISAEQPTGELQFWIGLHLRKGDCIHALKPLKGFTWLSADEVAQYSNWKDEPMTTCTAQRCVSLQYNPSSVNIDNFKWSDRTCTKDADGYLCKFNFKGMCKTIHLAGPGEVLYTTPFVTRPLNSNNAFLALVPHGTSASVDCKYENDLYGICNKNKDGSFGWTMSGPFCDSHKLGCSFRNGGCDHVCIDEGTGRHRCECNDGYQLKEDELSCIIRDYCQPLLCEYQCIAHFKGFECKCPSGFELTDNQKNCTDIDECLNKPCDQLCVNTPGSFICQCTQGYELVNGRCHDVDECIQSACSQGCLNSPGSFSCYCTEGYTLAENGQFCVDIDECQGYINPCEEICTNTPGSFKCSCKEKFTMASDEVSCIPEQNLDTTIAAEGTNRPVNIPNNKDNLTKVTLAPTFTSDGISSSERNKIQLTRTTDQHWHIPTTSTVKNYPPNEDHHDLSSESGNQGHLFNGADKSLVLASVLGFVAILLLLIAAVTSLVLCRRKVLRKNANKRKTAMNNYCWMSSGNKTKVRRTKDCINVELHNTKDNV</sequence>
<dbReference type="PROSITE" id="PS01186">
    <property type="entry name" value="EGF_2"/>
    <property type="match status" value="3"/>
</dbReference>
<keyword evidence="8" id="KW-0677">Repeat</keyword>
<feature type="domain" description="C-type lectin" evidence="19">
    <location>
        <begin position="29"/>
        <end position="159"/>
    </location>
</feature>
<dbReference type="Pfam" id="PF12662">
    <property type="entry name" value="cEGF"/>
    <property type="match status" value="2"/>
</dbReference>
<dbReference type="InterPro" id="IPR018097">
    <property type="entry name" value="EGF_Ca-bd_CS"/>
</dbReference>
<dbReference type="InterPro" id="IPR009030">
    <property type="entry name" value="Growth_fac_rcpt_cys_sf"/>
</dbReference>
<dbReference type="InterPro" id="IPR016187">
    <property type="entry name" value="CTDL_fold"/>
</dbReference>
<dbReference type="PROSITE" id="PS50041">
    <property type="entry name" value="C_TYPE_LECTIN_2"/>
    <property type="match status" value="1"/>
</dbReference>
<evidence type="ECO:0000256" key="10">
    <source>
        <dbReference type="ARBA" id="ARBA00023136"/>
    </source>
</evidence>
<dbReference type="PANTHER" id="PTHR14789">
    <property type="entry name" value="CHONDROLECTIN VARIANT CHODLFDELTAE"/>
    <property type="match status" value="1"/>
</dbReference>
<dbReference type="InterPro" id="IPR051505">
    <property type="entry name" value="C-type_lectin_domain"/>
</dbReference>
<dbReference type="InterPro" id="IPR001881">
    <property type="entry name" value="EGF-like_Ca-bd_dom"/>
</dbReference>
<keyword evidence="10 16" id="KW-0472">Membrane</keyword>
<evidence type="ECO:0000256" key="14">
    <source>
        <dbReference type="PROSITE-ProRule" id="PRU00076"/>
    </source>
</evidence>
<evidence type="ECO:0000256" key="1">
    <source>
        <dbReference type="ARBA" id="ARBA00004479"/>
    </source>
</evidence>
<evidence type="ECO:0000256" key="9">
    <source>
        <dbReference type="ARBA" id="ARBA00022989"/>
    </source>
</evidence>
<dbReference type="FunFam" id="2.10.25.10:FF:000009">
    <property type="entry name" value="Low-density lipoprotein receptor isoform 1"/>
    <property type="match status" value="1"/>
</dbReference>
<dbReference type="SMART" id="SM00181">
    <property type="entry name" value="EGF"/>
    <property type="match status" value="5"/>
</dbReference>
<evidence type="ECO:0000313" key="21">
    <source>
        <dbReference type="Proteomes" id="UP001230051"/>
    </source>
</evidence>
<dbReference type="PROSITE" id="PS50026">
    <property type="entry name" value="EGF_3"/>
    <property type="match status" value="2"/>
</dbReference>
<evidence type="ECO:0000256" key="4">
    <source>
        <dbReference type="ARBA" id="ARBA00022583"/>
    </source>
</evidence>
<evidence type="ECO:0000256" key="15">
    <source>
        <dbReference type="SAM" id="MobiDB-lite"/>
    </source>
</evidence>
<keyword evidence="6 17" id="KW-0732">Signal</keyword>